<dbReference type="OrthoDB" id="2143914at2759"/>
<feature type="compositionally biased region" description="Low complexity" evidence="1">
    <location>
        <begin position="14"/>
        <end position="25"/>
    </location>
</feature>
<evidence type="ECO:0000313" key="2">
    <source>
        <dbReference type="EMBL" id="OCF32540.1"/>
    </source>
</evidence>
<sequence>MPVDRSTPTKKSKSTQSDPTSPSKSGWSVGDKSLLFEHVVANGERDWDKAVPGKTTQQSREQWKRADESVSPGTVIQALPS</sequence>
<proteinExistence type="predicted"/>
<feature type="region of interest" description="Disordered" evidence="1">
    <location>
        <begin position="46"/>
        <end position="81"/>
    </location>
</feature>
<keyword evidence="3" id="KW-1185">Reference proteome</keyword>
<evidence type="ECO:0000313" key="3">
    <source>
        <dbReference type="Proteomes" id="UP000092666"/>
    </source>
</evidence>
<dbReference type="Proteomes" id="UP000092666">
    <property type="component" value="Unassembled WGS sequence"/>
</dbReference>
<evidence type="ECO:0008006" key="4">
    <source>
        <dbReference type="Google" id="ProtNLM"/>
    </source>
</evidence>
<feature type="region of interest" description="Disordered" evidence="1">
    <location>
        <begin position="1"/>
        <end position="32"/>
    </location>
</feature>
<evidence type="ECO:0000256" key="1">
    <source>
        <dbReference type="SAM" id="MobiDB-lite"/>
    </source>
</evidence>
<dbReference type="EMBL" id="KI669507">
    <property type="protein sequence ID" value="OCF32540.1"/>
    <property type="molecule type" value="Genomic_DNA"/>
</dbReference>
<dbReference type="CDD" id="cd00167">
    <property type="entry name" value="SANT"/>
    <property type="match status" value="1"/>
</dbReference>
<reference evidence="2 3" key="1">
    <citation type="submission" date="2013-07" db="EMBL/GenBank/DDBJ databases">
        <title>The Genome Sequence of Cryptococcus heveanensis BCC8398.</title>
        <authorList>
            <consortium name="The Broad Institute Genome Sequencing Platform"/>
            <person name="Cuomo C."/>
            <person name="Litvintseva A."/>
            <person name="Chen Y."/>
            <person name="Heitman J."/>
            <person name="Sun S."/>
            <person name="Springer D."/>
            <person name="Dromer F."/>
            <person name="Young S.K."/>
            <person name="Zeng Q."/>
            <person name="Gargeya S."/>
            <person name="Fitzgerald M."/>
            <person name="Abouelleil A."/>
            <person name="Alvarado L."/>
            <person name="Berlin A.M."/>
            <person name="Chapman S.B."/>
            <person name="Dewar J."/>
            <person name="Goldberg J."/>
            <person name="Griggs A."/>
            <person name="Gujja S."/>
            <person name="Hansen M."/>
            <person name="Howarth C."/>
            <person name="Imamovic A."/>
            <person name="Larimer J."/>
            <person name="McCowan C."/>
            <person name="Murphy C."/>
            <person name="Pearson M."/>
            <person name="Priest M."/>
            <person name="Roberts A."/>
            <person name="Saif S."/>
            <person name="Shea T."/>
            <person name="Sykes S."/>
            <person name="Wortman J."/>
            <person name="Nusbaum C."/>
            <person name="Birren B."/>
        </authorList>
    </citation>
    <scope>NUCLEOTIDE SEQUENCE [LARGE SCALE GENOMIC DNA]</scope>
    <source>
        <strain evidence="2 3">BCC8398</strain>
    </source>
</reference>
<accession>A0A1B9GNA5</accession>
<dbReference type="InterPro" id="IPR001005">
    <property type="entry name" value="SANT/Myb"/>
</dbReference>
<dbReference type="AlphaFoldDB" id="A0A1B9GNA5"/>
<gene>
    <name evidence="2" type="ORF">I316_05720</name>
</gene>
<reference evidence="3" key="2">
    <citation type="submission" date="2013-12" db="EMBL/GenBank/DDBJ databases">
        <title>Evolution of pathogenesis and genome organization in the Tremellales.</title>
        <authorList>
            <person name="Cuomo C."/>
            <person name="Litvintseva A."/>
            <person name="Heitman J."/>
            <person name="Chen Y."/>
            <person name="Sun S."/>
            <person name="Springer D."/>
            <person name="Dromer F."/>
            <person name="Young S."/>
            <person name="Zeng Q."/>
            <person name="Chapman S."/>
            <person name="Gujja S."/>
            <person name="Saif S."/>
            <person name="Birren B."/>
        </authorList>
    </citation>
    <scope>NUCLEOTIDE SEQUENCE [LARGE SCALE GENOMIC DNA]</scope>
    <source>
        <strain evidence="3">BCC8398</strain>
    </source>
</reference>
<organism evidence="2 3">
    <name type="scientific">Kwoniella heveanensis BCC8398</name>
    <dbReference type="NCBI Taxonomy" id="1296120"/>
    <lineage>
        <taxon>Eukaryota</taxon>
        <taxon>Fungi</taxon>
        <taxon>Dikarya</taxon>
        <taxon>Basidiomycota</taxon>
        <taxon>Agaricomycotina</taxon>
        <taxon>Tremellomycetes</taxon>
        <taxon>Tremellales</taxon>
        <taxon>Cryptococcaceae</taxon>
        <taxon>Kwoniella</taxon>
    </lineage>
</organism>
<name>A0A1B9GNA5_9TREE</name>
<dbReference type="STRING" id="1296120.A0A1B9GNA5"/>
<protein>
    <recommendedName>
        <fullName evidence="4">Myb-like domain-containing protein</fullName>
    </recommendedName>
</protein>